<dbReference type="EMBL" id="BQNB010016939">
    <property type="protein sequence ID" value="GJT57540.1"/>
    <property type="molecule type" value="Genomic_DNA"/>
</dbReference>
<reference evidence="1" key="2">
    <citation type="submission" date="2022-01" db="EMBL/GenBank/DDBJ databases">
        <authorList>
            <person name="Yamashiro T."/>
            <person name="Shiraishi A."/>
            <person name="Satake H."/>
            <person name="Nakayama K."/>
        </authorList>
    </citation>
    <scope>NUCLEOTIDE SEQUENCE</scope>
</reference>
<name>A0ABQ5F3V5_9ASTR</name>
<comment type="caution">
    <text evidence="1">The sequence shown here is derived from an EMBL/GenBank/DDBJ whole genome shotgun (WGS) entry which is preliminary data.</text>
</comment>
<evidence type="ECO:0000313" key="2">
    <source>
        <dbReference type="Proteomes" id="UP001151760"/>
    </source>
</evidence>
<reference evidence="1" key="1">
    <citation type="journal article" date="2022" name="Int. J. Mol. Sci.">
        <title>Draft Genome of Tanacetum Coccineum: Genomic Comparison of Closely Related Tanacetum-Family Plants.</title>
        <authorList>
            <person name="Yamashiro T."/>
            <person name="Shiraishi A."/>
            <person name="Nakayama K."/>
            <person name="Satake H."/>
        </authorList>
    </citation>
    <scope>NUCLEOTIDE SEQUENCE</scope>
</reference>
<protein>
    <submittedName>
        <fullName evidence="1">Uncharacterized protein</fullName>
    </submittedName>
</protein>
<sequence length="155" mass="17024">MSSSLSLSELKKSSTGLFLLGSQHSSTPRIVTTCIRGGEAAVSGMVSHPFPRVNNLHQSGSLALTSTPAPEIYLRPEREYQQHFVHQSPPEVRVNSILVDYILSSAFSLVRKKSLITPDVGWEFDQELQLVSDSIDAGVVRDSRRQITGAPNSYQ</sequence>
<evidence type="ECO:0000313" key="1">
    <source>
        <dbReference type="EMBL" id="GJT57540.1"/>
    </source>
</evidence>
<proteinExistence type="predicted"/>
<keyword evidence="2" id="KW-1185">Reference proteome</keyword>
<accession>A0ABQ5F3V5</accession>
<dbReference type="Proteomes" id="UP001151760">
    <property type="component" value="Unassembled WGS sequence"/>
</dbReference>
<gene>
    <name evidence="1" type="ORF">Tco_0992594</name>
</gene>
<organism evidence="1 2">
    <name type="scientific">Tanacetum coccineum</name>
    <dbReference type="NCBI Taxonomy" id="301880"/>
    <lineage>
        <taxon>Eukaryota</taxon>
        <taxon>Viridiplantae</taxon>
        <taxon>Streptophyta</taxon>
        <taxon>Embryophyta</taxon>
        <taxon>Tracheophyta</taxon>
        <taxon>Spermatophyta</taxon>
        <taxon>Magnoliopsida</taxon>
        <taxon>eudicotyledons</taxon>
        <taxon>Gunneridae</taxon>
        <taxon>Pentapetalae</taxon>
        <taxon>asterids</taxon>
        <taxon>campanulids</taxon>
        <taxon>Asterales</taxon>
        <taxon>Asteraceae</taxon>
        <taxon>Asteroideae</taxon>
        <taxon>Anthemideae</taxon>
        <taxon>Anthemidinae</taxon>
        <taxon>Tanacetum</taxon>
    </lineage>
</organism>